<dbReference type="Gene3D" id="3.40.50.2300">
    <property type="match status" value="1"/>
</dbReference>
<dbReference type="PANTHER" id="PTHR24061">
    <property type="entry name" value="CALCIUM-SENSING RECEPTOR-RELATED"/>
    <property type="match status" value="1"/>
</dbReference>
<dbReference type="EMBL" id="JAIPUX010001656">
    <property type="protein sequence ID" value="KAH0624319.1"/>
    <property type="molecule type" value="Genomic_DNA"/>
</dbReference>
<protein>
    <recommendedName>
        <fullName evidence="5">Receptor ligand binding region domain-containing protein</fullName>
    </recommendedName>
</protein>
<dbReference type="Pfam" id="PF01094">
    <property type="entry name" value="ANF_receptor"/>
    <property type="match status" value="1"/>
</dbReference>
<keyword evidence="7" id="KW-1185">Reference proteome</keyword>
<dbReference type="InterPro" id="IPR028082">
    <property type="entry name" value="Peripla_BP_I"/>
</dbReference>
<dbReference type="Proteomes" id="UP000826234">
    <property type="component" value="Unassembled WGS sequence"/>
</dbReference>
<keyword evidence="4" id="KW-0472">Membrane</keyword>
<name>A0ABQ7T4A5_PHRPL</name>
<evidence type="ECO:0000256" key="2">
    <source>
        <dbReference type="ARBA" id="ARBA00022692"/>
    </source>
</evidence>
<keyword evidence="3" id="KW-1133">Transmembrane helix</keyword>
<proteinExistence type="predicted"/>
<feature type="domain" description="Receptor ligand binding region" evidence="5">
    <location>
        <begin position="13"/>
        <end position="135"/>
    </location>
</feature>
<evidence type="ECO:0000313" key="6">
    <source>
        <dbReference type="EMBL" id="KAH0624319.1"/>
    </source>
</evidence>
<dbReference type="SUPFAM" id="SSF53822">
    <property type="entry name" value="Periplasmic binding protein-like I"/>
    <property type="match status" value="1"/>
</dbReference>
<comment type="subcellular location">
    <subcellularLocation>
        <location evidence="1">Membrane</location>
    </subcellularLocation>
</comment>
<organism evidence="6 7">
    <name type="scientific">Phrynosoma platyrhinos</name>
    <name type="common">Desert horned lizard</name>
    <dbReference type="NCBI Taxonomy" id="52577"/>
    <lineage>
        <taxon>Eukaryota</taxon>
        <taxon>Metazoa</taxon>
        <taxon>Chordata</taxon>
        <taxon>Craniata</taxon>
        <taxon>Vertebrata</taxon>
        <taxon>Euteleostomi</taxon>
        <taxon>Lepidosauria</taxon>
        <taxon>Squamata</taxon>
        <taxon>Bifurcata</taxon>
        <taxon>Unidentata</taxon>
        <taxon>Episquamata</taxon>
        <taxon>Toxicofera</taxon>
        <taxon>Iguania</taxon>
        <taxon>Phrynosomatidae</taxon>
        <taxon>Phrynosomatinae</taxon>
        <taxon>Phrynosoma</taxon>
    </lineage>
</organism>
<dbReference type="InterPro" id="IPR001828">
    <property type="entry name" value="ANF_lig-bd_rcpt"/>
</dbReference>
<dbReference type="InterPro" id="IPR000068">
    <property type="entry name" value="GPCR_3_Ca_sens_rcpt-rel"/>
</dbReference>
<evidence type="ECO:0000256" key="4">
    <source>
        <dbReference type="ARBA" id="ARBA00023136"/>
    </source>
</evidence>
<sequence>MDFAELPIQRSWDIDFLHGALSFAIHSNEVQGFQKFLQTRNPISEKEDGFIRSFWENVFSCSFLDSTLYNDDEKACTGEEMLESLPSSVFEMSMTAHSYSIYNAVFAVVHALQSMKSSQSKKRANLKGQQQKISNRQSWQVKLKQR</sequence>
<evidence type="ECO:0000313" key="7">
    <source>
        <dbReference type="Proteomes" id="UP000826234"/>
    </source>
</evidence>
<dbReference type="PANTHER" id="PTHR24061:SF599">
    <property type="entry name" value="G-PROTEIN COUPLED RECEPTORS FAMILY 3 PROFILE DOMAIN-CONTAINING PROTEIN"/>
    <property type="match status" value="1"/>
</dbReference>
<accession>A0ABQ7T4A5</accession>
<gene>
    <name evidence="6" type="ORF">JD844_030393</name>
</gene>
<keyword evidence="2" id="KW-0812">Transmembrane</keyword>
<reference evidence="6 7" key="1">
    <citation type="journal article" date="2022" name="Gigascience">
        <title>A chromosome-level genome assembly and annotation of the desert horned lizard, Phrynosoma platyrhinos, provides insight into chromosomal rearrangements among reptiles.</title>
        <authorList>
            <person name="Koochekian N."/>
            <person name="Ascanio A."/>
            <person name="Farleigh K."/>
            <person name="Card D.C."/>
            <person name="Schield D.R."/>
            <person name="Castoe T.A."/>
            <person name="Jezkova T."/>
        </authorList>
    </citation>
    <scope>NUCLEOTIDE SEQUENCE [LARGE SCALE GENOMIC DNA]</scope>
    <source>
        <strain evidence="6">NK-2021</strain>
    </source>
</reference>
<evidence type="ECO:0000259" key="5">
    <source>
        <dbReference type="Pfam" id="PF01094"/>
    </source>
</evidence>
<evidence type="ECO:0000256" key="3">
    <source>
        <dbReference type="ARBA" id="ARBA00022989"/>
    </source>
</evidence>
<evidence type="ECO:0000256" key="1">
    <source>
        <dbReference type="ARBA" id="ARBA00004370"/>
    </source>
</evidence>
<comment type="caution">
    <text evidence="6">The sequence shown here is derived from an EMBL/GenBank/DDBJ whole genome shotgun (WGS) entry which is preliminary data.</text>
</comment>